<dbReference type="Proteomes" id="UP000639859">
    <property type="component" value="Unassembled WGS sequence"/>
</dbReference>
<protein>
    <recommendedName>
        <fullName evidence="2">histidine kinase</fullName>
        <ecNumber evidence="2">2.7.13.3</ecNumber>
    </recommendedName>
</protein>
<feature type="modified residue" description="Phosphohistidine" evidence="7">
    <location>
        <position position="44"/>
    </location>
</feature>
<dbReference type="Gene3D" id="2.30.30.40">
    <property type="entry name" value="SH3 Domains"/>
    <property type="match status" value="1"/>
</dbReference>
<dbReference type="SMART" id="SM00387">
    <property type="entry name" value="HATPase_c"/>
    <property type="match status" value="1"/>
</dbReference>
<dbReference type="Gene3D" id="3.30.565.10">
    <property type="entry name" value="Histidine kinase-like ATPase, C-terminal domain"/>
    <property type="match status" value="1"/>
</dbReference>
<dbReference type="InterPro" id="IPR004105">
    <property type="entry name" value="CheA-like_dim"/>
</dbReference>
<dbReference type="Pfam" id="PF01627">
    <property type="entry name" value="Hpt"/>
    <property type="match status" value="1"/>
</dbReference>
<evidence type="ECO:0000256" key="6">
    <source>
        <dbReference type="ARBA" id="ARBA00023012"/>
    </source>
</evidence>
<dbReference type="InterPro" id="IPR004358">
    <property type="entry name" value="Sig_transdc_His_kin-like_C"/>
</dbReference>
<dbReference type="SMART" id="SM00260">
    <property type="entry name" value="CheW"/>
    <property type="match status" value="1"/>
</dbReference>
<dbReference type="InterPro" id="IPR003594">
    <property type="entry name" value="HATPase_dom"/>
</dbReference>
<dbReference type="EMBL" id="JADWOX010000010">
    <property type="protein sequence ID" value="MBI1684975.1"/>
    <property type="molecule type" value="Genomic_DNA"/>
</dbReference>
<dbReference type="InterPro" id="IPR037006">
    <property type="entry name" value="CheA-like_homodim_sf"/>
</dbReference>
<gene>
    <name evidence="11" type="ORF">I4Q42_14975</name>
</gene>
<sequence length="629" mass="65228">MDELLAQFLIEGREQALEAGADLAALQRGPADPARLDRCFRAVHTLKGSADLLGLTPMGRVLHAAEDVLGRLRGGQGEGGDFSVLLEVADQVERWLDDLDTVGVLPESASAASQALIARLAGDGAAPQVAAADDWDGASAFPGRAGVAIRYRPRADGYFAGDDPIAIIKAVPDLAQLRVSLAEPVADPALYDPFRCTLVIEALSTAALPAVETALRLVRDQVALATLRAAEAFAPAGVEVETARRTLRIDAARVDQLADLSDQLVVAKGGLIELAAQAERGGDGQALGQALRAKQAELDRLVAALHTTVGQARMTPLAPLLGRFPRLVREIAATLGKPAALEIEGGEVEVDKAVVDGLFEPLLHLLRNALDHGVERPEARTAAGKPAQALVRLSARTVGDQAVIEVVDDGAGVDPARVRDRAVARGLIDATSAEAMSDAALVDLIFLPGFSTAETVSSVSGRGVGMDAVRAAVTRLGGRVEIDSRPGLGTTVRLALPIRMVLAKLLVVESAGERFGLPLDGVAEIARVPADRIFPIRAGRAFVLRDEVVPLVDLAQALGAEAGPSSDRVVVAGVGGEPVGFAVDAVVERIDAVVRPMAGLLAGARGVSGSTLTADGSVMLVLDLAELLA</sequence>
<accession>A0ABS0T1I2</accession>
<evidence type="ECO:0000256" key="1">
    <source>
        <dbReference type="ARBA" id="ARBA00000085"/>
    </source>
</evidence>
<reference evidence="11 12" key="1">
    <citation type="submission" date="2020-11" db="EMBL/GenBank/DDBJ databases">
        <title>genome sequence of strain KACC 18849.</title>
        <authorList>
            <person name="Gao J."/>
            <person name="Zhang X."/>
        </authorList>
    </citation>
    <scope>NUCLEOTIDE SEQUENCE [LARGE SCALE GENOMIC DNA]</scope>
    <source>
        <strain evidence="11 12">KACC 18849</strain>
    </source>
</reference>
<keyword evidence="6" id="KW-0902">Two-component regulatory system</keyword>
<evidence type="ECO:0000256" key="7">
    <source>
        <dbReference type="PROSITE-ProRule" id="PRU00110"/>
    </source>
</evidence>
<feature type="domain" description="Histidine kinase" evidence="8">
    <location>
        <begin position="297"/>
        <end position="500"/>
    </location>
</feature>
<dbReference type="EC" id="2.7.13.3" evidence="2"/>
<dbReference type="InterPro" id="IPR002545">
    <property type="entry name" value="CheW-lke_dom"/>
</dbReference>
<dbReference type="PROSITE" id="PS50894">
    <property type="entry name" value="HPT"/>
    <property type="match status" value="1"/>
</dbReference>
<keyword evidence="12" id="KW-1185">Reference proteome</keyword>
<keyword evidence="5" id="KW-0418">Kinase</keyword>
<dbReference type="Gene3D" id="1.20.120.160">
    <property type="entry name" value="HPT domain"/>
    <property type="match status" value="1"/>
</dbReference>
<dbReference type="Pfam" id="PF01584">
    <property type="entry name" value="CheW"/>
    <property type="match status" value="1"/>
</dbReference>
<evidence type="ECO:0000256" key="4">
    <source>
        <dbReference type="ARBA" id="ARBA00022679"/>
    </source>
</evidence>
<evidence type="ECO:0000313" key="11">
    <source>
        <dbReference type="EMBL" id="MBI1684975.1"/>
    </source>
</evidence>
<dbReference type="InterPro" id="IPR036641">
    <property type="entry name" value="HPT_dom_sf"/>
</dbReference>
<evidence type="ECO:0000259" key="9">
    <source>
        <dbReference type="PROSITE" id="PS50851"/>
    </source>
</evidence>
<comment type="caution">
    <text evidence="11">The sequence shown here is derived from an EMBL/GenBank/DDBJ whole genome shotgun (WGS) entry which is preliminary data.</text>
</comment>
<dbReference type="SMART" id="SM00073">
    <property type="entry name" value="HPT"/>
    <property type="match status" value="1"/>
</dbReference>
<dbReference type="Pfam" id="PF02895">
    <property type="entry name" value="H-kinase_dim"/>
    <property type="match status" value="1"/>
</dbReference>
<dbReference type="InterPro" id="IPR036890">
    <property type="entry name" value="HATPase_C_sf"/>
</dbReference>
<dbReference type="PANTHER" id="PTHR43395:SF1">
    <property type="entry name" value="CHEMOTAXIS PROTEIN CHEA"/>
    <property type="match status" value="1"/>
</dbReference>
<dbReference type="PANTHER" id="PTHR43395">
    <property type="entry name" value="SENSOR HISTIDINE KINASE CHEA"/>
    <property type="match status" value="1"/>
</dbReference>
<dbReference type="SUPFAM" id="SSF50341">
    <property type="entry name" value="CheW-like"/>
    <property type="match status" value="1"/>
</dbReference>
<keyword evidence="3 7" id="KW-0597">Phosphoprotein</keyword>
<evidence type="ECO:0000259" key="8">
    <source>
        <dbReference type="PROSITE" id="PS50109"/>
    </source>
</evidence>
<dbReference type="InterPro" id="IPR008207">
    <property type="entry name" value="Sig_transdc_His_kin_Hpt_dom"/>
</dbReference>
<organism evidence="11 12">
    <name type="scientific">Caulobacter hibisci</name>
    <dbReference type="NCBI Taxonomy" id="2035993"/>
    <lineage>
        <taxon>Bacteria</taxon>
        <taxon>Pseudomonadati</taxon>
        <taxon>Pseudomonadota</taxon>
        <taxon>Alphaproteobacteria</taxon>
        <taxon>Caulobacterales</taxon>
        <taxon>Caulobacteraceae</taxon>
        <taxon>Caulobacter</taxon>
    </lineage>
</organism>
<proteinExistence type="predicted"/>
<evidence type="ECO:0000256" key="2">
    <source>
        <dbReference type="ARBA" id="ARBA00012438"/>
    </source>
</evidence>
<keyword evidence="4" id="KW-0808">Transferase</keyword>
<dbReference type="PROSITE" id="PS50109">
    <property type="entry name" value="HIS_KIN"/>
    <property type="match status" value="1"/>
</dbReference>
<evidence type="ECO:0000256" key="3">
    <source>
        <dbReference type="ARBA" id="ARBA00022553"/>
    </source>
</evidence>
<feature type="domain" description="CheW-like" evidence="9">
    <location>
        <begin position="502"/>
        <end position="629"/>
    </location>
</feature>
<dbReference type="Gene3D" id="1.10.287.560">
    <property type="entry name" value="Histidine kinase CheA-like, homodimeric domain"/>
    <property type="match status" value="1"/>
</dbReference>
<dbReference type="SUPFAM" id="SSF47226">
    <property type="entry name" value="Histidine-containing phosphotransfer domain, HPT domain"/>
    <property type="match status" value="1"/>
</dbReference>
<comment type="catalytic activity">
    <reaction evidence="1">
        <text>ATP + protein L-histidine = ADP + protein N-phospho-L-histidine.</text>
        <dbReference type="EC" id="2.7.13.3"/>
    </reaction>
</comment>
<dbReference type="SMART" id="SM01231">
    <property type="entry name" value="H-kinase_dim"/>
    <property type="match status" value="1"/>
</dbReference>
<evidence type="ECO:0000256" key="5">
    <source>
        <dbReference type="ARBA" id="ARBA00022777"/>
    </source>
</evidence>
<dbReference type="InterPro" id="IPR051315">
    <property type="entry name" value="Bact_Chemotaxis_CheA"/>
</dbReference>
<name>A0ABS0T1I2_9CAUL</name>
<dbReference type="InterPro" id="IPR005467">
    <property type="entry name" value="His_kinase_dom"/>
</dbReference>
<evidence type="ECO:0000313" key="12">
    <source>
        <dbReference type="Proteomes" id="UP000639859"/>
    </source>
</evidence>
<dbReference type="InterPro" id="IPR036061">
    <property type="entry name" value="CheW-like_dom_sf"/>
</dbReference>
<dbReference type="PRINTS" id="PR00344">
    <property type="entry name" value="BCTRLSENSOR"/>
</dbReference>
<evidence type="ECO:0000259" key="10">
    <source>
        <dbReference type="PROSITE" id="PS50894"/>
    </source>
</evidence>
<dbReference type="SUPFAM" id="SSF55874">
    <property type="entry name" value="ATPase domain of HSP90 chaperone/DNA topoisomerase II/histidine kinase"/>
    <property type="match status" value="1"/>
</dbReference>
<dbReference type="Pfam" id="PF02518">
    <property type="entry name" value="HATPase_c"/>
    <property type="match status" value="1"/>
</dbReference>
<feature type="domain" description="HPt" evidence="10">
    <location>
        <begin position="1"/>
        <end position="99"/>
    </location>
</feature>
<dbReference type="PROSITE" id="PS50851">
    <property type="entry name" value="CHEW"/>
    <property type="match status" value="1"/>
</dbReference>
<dbReference type="CDD" id="cd00088">
    <property type="entry name" value="HPT"/>
    <property type="match status" value="1"/>
</dbReference>